<reference evidence="1" key="1">
    <citation type="submission" date="2022-04" db="EMBL/GenBank/DDBJ databases">
        <title>Jade perch genome.</title>
        <authorList>
            <person name="Chao B."/>
        </authorList>
    </citation>
    <scope>NUCLEOTIDE SEQUENCE</scope>
    <source>
        <strain evidence="1">CB-2022</strain>
    </source>
</reference>
<organism evidence="1 2">
    <name type="scientific">Scortum barcoo</name>
    <name type="common">barcoo grunter</name>
    <dbReference type="NCBI Taxonomy" id="214431"/>
    <lineage>
        <taxon>Eukaryota</taxon>
        <taxon>Metazoa</taxon>
        <taxon>Chordata</taxon>
        <taxon>Craniata</taxon>
        <taxon>Vertebrata</taxon>
        <taxon>Euteleostomi</taxon>
        <taxon>Actinopterygii</taxon>
        <taxon>Neopterygii</taxon>
        <taxon>Teleostei</taxon>
        <taxon>Neoteleostei</taxon>
        <taxon>Acanthomorphata</taxon>
        <taxon>Eupercaria</taxon>
        <taxon>Centrarchiformes</taxon>
        <taxon>Terapontoidei</taxon>
        <taxon>Terapontidae</taxon>
        <taxon>Scortum</taxon>
    </lineage>
</organism>
<gene>
    <name evidence="1" type="ORF">L3Q82_007752</name>
</gene>
<proteinExistence type="predicted"/>
<comment type="caution">
    <text evidence="1">The sequence shown here is derived from an EMBL/GenBank/DDBJ whole genome shotgun (WGS) entry which is preliminary data.</text>
</comment>
<protein>
    <submittedName>
        <fullName evidence="1">Uncharacterized protein</fullName>
    </submittedName>
</protein>
<accession>A0ACB8WP06</accession>
<keyword evidence="2" id="KW-1185">Reference proteome</keyword>
<evidence type="ECO:0000313" key="2">
    <source>
        <dbReference type="Proteomes" id="UP000831701"/>
    </source>
</evidence>
<evidence type="ECO:0000313" key="1">
    <source>
        <dbReference type="EMBL" id="KAI3369544.1"/>
    </source>
</evidence>
<name>A0ACB8WP06_9TELE</name>
<dbReference type="Proteomes" id="UP000831701">
    <property type="component" value="Chromosome 7"/>
</dbReference>
<sequence length="36" mass="3912">MPLCCAVQKRSSPCIVLKHCQLFNPPLSSPAEQVVS</sequence>
<dbReference type="EMBL" id="CM041537">
    <property type="protein sequence ID" value="KAI3369544.1"/>
    <property type="molecule type" value="Genomic_DNA"/>
</dbReference>